<dbReference type="EMBL" id="LJUO01000019">
    <property type="protein sequence ID" value="KPK72939.1"/>
    <property type="molecule type" value="Genomic_DNA"/>
</dbReference>
<dbReference type="Proteomes" id="UP000051096">
    <property type="component" value="Unassembled WGS sequence"/>
</dbReference>
<dbReference type="AlphaFoldDB" id="A0A0S8GKX4"/>
<evidence type="ECO:0000313" key="2">
    <source>
        <dbReference type="Proteomes" id="UP000051096"/>
    </source>
</evidence>
<name>A0A0S8GKX4_UNCW3</name>
<accession>A0A0S8GKX4</accession>
<sequence>MPIEDIWRKLIPEQIINAPDFAGVYELAGILQDLLYIGHTESLARTIAEINDKKESEYPTVSFFRFHATADHEKEYNELIEEYKQKHNALPPINQQREKTNN</sequence>
<protein>
    <recommendedName>
        <fullName evidence="3">GIY-YIG domain-containing protein</fullName>
    </recommendedName>
</protein>
<gene>
    <name evidence="1" type="ORF">AMJ87_03235</name>
</gene>
<comment type="caution">
    <text evidence="1">The sequence shown here is derived from an EMBL/GenBank/DDBJ whole genome shotgun (WGS) entry which is preliminary data.</text>
</comment>
<evidence type="ECO:0000313" key="1">
    <source>
        <dbReference type="EMBL" id="KPK72939.1"/>
    </source>
</evidence>
<evidence type="ECO:0008006" key="3">
    <source>
        <dbReference type="Google" id="ProtNLM"/>
    </source>
</evidence>
<reference evidence="1 2" key="1">
    <citation type="journal article" date="2015" name="Microbiome">
        <title>Genomic resolution of linkages in carbon, nitrogen, and sulfur cycling among widespread estuary sediment bacteria.</title>
        <authorList>
            <person name="Baker B.J."/>
            <person name="Lazar C.S."/>
            <person name="Teske A.P."/>
            <person name="Dick G.J."/>
        </authorList>
    </citation>
    <scope>NUCLEOTIDE SEQUENCE [LARGE SCALE GENOMIC DNA]</scope>
    <source>
        <strain evidence="1">SM23_60</strain>
    </source>
</reference>
<organism evidence="1 2">
    <name type="scientific">candidate division WOR_3 bacterium SM23_60</name>
    <dbReference type="NCBI Taxonomy" id="1703780"/>
    <lineage>
        <taxon>Bacteria</taxon>
        <taxon>Bacteria division WOR-3</taxon>
    </lineage>
</organism>
<proteinExistence type="predicted"/>